<proteinExistence type="predicted"/>
<name>A0A8X6LHH7_TRICU</name>
<dbReference type="OrthoDB" id="10029506at2759"/>
<evidence type="ECO:0000313" key="2">
    <source>
        <dbReference type="Proteomes" id="UP000887116"/>
    </source>
</evidence>
<evidence type="ECO:0000313" key="1">
    <source>
        <dbReference type="EMBL" id="GFR10030.1"/>
    </source>
</evidence>
<dbReference type="PANTHER" id="PTHR47642">
    <property type="entry name" value="ATP-DEPENDENT DNA HELICASE"/>
    <property type="match status" value="1"/>
</dbReference>
<dbReference type="SUPFAM" id="SSF52540">
    <property type="entry name" value="P-loop containing nucleoside triphosphate hydrolases"/>
    <property type="match status" value="1"/>
</dbReference>
<keyword evidence="1" id="KW-0547">Nucleotide-binding</keyword>
<gene>
    <name evidence="1" type="primary">HaOG205669</name>
    <name evidence="1" type="ORF">TNCT_384341</name>
</gene>
<dbReference type="EMBL" id="BMAO01036360">
    <property type="protein sequence ID" value="GFR10030.1"/>
    <property type="molecule type" value="Genomic_DNA"/>
</dbReference>
<dbReference type="AlphaFoldDB" id="A0A8X6LHH7"/>
<dbReference type="InterPro" id="IPR027417">
    <property type="entry name" value="P-loop_NTPase"/>
</dbReference>
<organism evidence="1 2">
    <name type="scientific">Trichonephila clavata</name>
    <name type="common">Joro spider</name>
    <name type="synonym">Nephila clavata</name>
    <dbReference type="NCBI Taxonomy" id="2740835"/>
    <lineage>
        <taxon>Eukaryota</taxon>
        <taxon>Metazoa</taxon>
        <taxon>Ecdysozoa</taxon>
        <taxon>Arthropoda</taxon>
        <taxon>Chelicerata</taxon>
        <taxon>Arachnida</taxon>
        <taxon>Araneae</taxon>
        <taxon>Araneomorphae</taxon>
        <taxon>Entelegynae</taxon>
        <taxon>Araneoidea</taxon>
        <taxon>Nephilidae</taxon>
        <taxon>Trichonephila</taxon>
    </lineage>
</organism>
<reference evidence="1" key="1">
    <citation type="submission" date="2020-07" db="EMBL/GenBank/DDBJ databases">
        <title>Multicomponent nature underlies the extraordinary mechanical properties of spider dragline silk.</title>
        <authorList>
            <person name="Kono N."/>
            <person name="Nakamura H."/>
            <person name="Mori M."/>
            <person name="Yoshida Y."/>
            <person name="Ohtoshi R."/>
            <person name="Malay A.D."/>
            <person name="Moran D.A.P."/>
            <person name="Tomita M."/>
            <person name="Numata K."/>
            <person name="Arakawa K."/>
        </authorList>
    </citation>
    <scope>NUCLEOTIDE SEQUENCE</scope>
</reference>
<sequence length="156" mass="17434">MLRCNVDASKGLVNGSIGHITEIIWLCFRGAKMYDTDIPSVRIDFGKEGVHLTQPKTVHFPAKYSHSTAERRILPIKLCWACTVHTMQSSIVDHAFVYLGSKLFATGQAYVALSRVKSLEGLLIEDLDCSRLTGKRPCNSDALNEMHRLRNLSTDN</sequence>
<dbReference type="CDD" id="cd18809">
    <property type="entry name" value="SF1_C_RecD"/>
    <property type="match status" value="1"/>
</dbReference>
<keyword evidence="2" id="KW-1185">Reference proteome</keyword>
<protein>
    <submittedName>
        <fullName evidence="1">ATP-dependent DNA helicase</fullName>
    </submittedName>
</protein>
<keyword evidence="1" id="KW-0347">Helicase</keyword>
<keyword evidence="1" id="KW-0378">Hydrolase</keyword>
<dbReference type="GO" id="GO:0004386">
    <property type="term" value="F:helicase activity"/>
    <property type="evidence" value="ECO:0007669"/>
    <property type="project" value="UniProtKB-KW"/>
</dbReference>
<dbReference type="InterPro" id="IPR051055">
    <property type="entry name" value="PIF1_helicase"/>
</dbReference>
<dbReference type="Proteomes" id="UP000887116">
    <property type="component" value="Unassembled WGS sequence"/>
</dbReference>
<comment type="caution">
    <text evidence="1">The sequence shown here is derived from an EMBL/GenBank/DDBJ whole genome shotgun (WGS) entry which is preliminary data.</text>
</comment>
<keyword evidence="1" id="KW-0067">ATP-binding</keyword>
<accession>A0A8X6LHH7</accession>